<evidence type="ECO:0000313" key="9">
    <source>
        <dbReference type="EMBL" id="MFD1628657.1"/>
    </source>
</evidence>
<keyword evidence="4" id="KW-0238">DNA-binding</keyword>
<dbReference type="Gene3D" id="3.40.50.300">
    <property type="entry name" value="P-loop containing nucleotide triphosphate hydrolases"/>
    <property type="match status" value="1"/>
</dbReference>
<dbReference type="PROSITE" id="PS00675">
    <property type="entry name" value="SIGMA54_INTERACT_1"/>
    <property type="match status" value="1"/>
</dbReference>
<dbReference type="PANTHER" id="PTHR32071">
    <property type="entry name" value="TRANSCRIPTIONAL REGULATORY PROTEIN"/>
    <property type="match status" value="1"/>
</dbReference>
<dbReference type="PROSITE" id="PS50110">
    <property type="entry name" value="RESPONSE_REGULATORY"/>
    <property type="match status" value="1"/>
</dbReference>
<name>A0ABW4I9P7_9SPHI</name>
<dbReference type="SUPFAM" id="SSF52172">
    <property type="entry name" value="CheY-like"/>
    <property type="match status" value="1"/>
</dbReference>
<keyword evidence="2" id="KW-0067">ATP-binding</keyword>
<dbReference type="SUPFAM" id="SSF52540">
    <property type="entry name" value="P-loop containing nucleoside triphosphate hydrolases"/>
    <property type="match status" value="1"/>
</dbReference>
<dbReference type="InterPro" id="IPR025944">
    <property type="entry name" value="Sigma_54_int_dom_CS"/>
</dbReference>
<dbReference type="PROSITE" id="PS00676">
    <property type="entry name" value="SIGMA54_INTERACT_2"/>
    <property type="match status" value="1"/>
</dbReference>
<keyword evidence="5" id="KW-0804">Transcription</keyword>
<dbReference type="Proteomes" id="UP001597118">
    <property type="component" value="Unassembled WGS sequence"/>
</dbReference>
<accession>A0ABW4I9P7</accession>
<organism evidence="9 10">
    <name type="scientific">Pseudopedobacter beijingensis</name>
    <dbReference type="NCBI Taxonomy" id="1207056"/>
    <lineage>
        <taxon>Bacteria</taxon>
        <taxon>Pseudomonadati</taxon>
        <taxon>Bacteroidota</taxon>
        <taxon>Sphingobacteriia</taxon>
        <taxon>Sphingobacteriales</taxon>
        <taxon>Sphingobacteriaceae</taxon>
        <taxon>Pseudopedobacter</taxon>
    </lineage>
</organism>
<dbReference type="CDD" id="cd00009">
    <property type="entry name" value="AAA"/>
    <property type="match status" value="1"/>
</dbReference>
<keyword evidence="6" id="KW-0597">Phosphoprotein</keyword>
<dbReference type="SMART" id="SM00448">
    <property type="entry name" value="REC"/>
    <property type="match status" value="1"/>
</dbReference>
<dbReference type="EMBL" id="JBHUDG010000003">
    <property type="protein sequence ID" value="MFD1628657.1"/>
    <property type="molecule type" value="Genomic_DNA"/>
</dbReference>
<dbReference type="Pfam" id="PF02954">
    <property type="entry name" value="HTH_8"/>
    <property type="match status" value="1"/>
</dbReference>
<dbReference type="Pfam" id="PF00158">
    <property type="entry name" value="Sigma54_activat"/>
    <property type="match status" value="1"/>
</dbReference>
<evidence type="ECO:0000256" key="6">
    <source>
        <dbReference type="PROSITE-ProRule" id="PRU00169"/>
    </source>
</evidence>
<dbReference type="Pfam" id="PF00072">
    <property type="entry name" value="Response_reg"/>
    <property type="match status" value="1"/>
</dbReference>
<evidence type="ECO:0000313" key="10">
    <source>
        <dbReference type="Proteomes" id="UP001597118"/>
    </source>
</evidence>
<dbReference type="InterPro" id="IPR009057">
    <property type="entry name" value="Homeodomain-like_sf"/>
</dbReference>
<dbReference type="InterPro" id="IPR027417">
    <property type="entry name" value="P-loop_NTPase"/>
</dbReference>
<feature type="domain" description="Response regulatory" evidence="8">
    <location>
        <begin position="3"/>
        <end position="117"/>
    </location>
</feature>
<keyword evidence="1" id="KW-0547">Nucleotide-binding</keyword>
<dbReference type="PROSITE" id="PS50045">
    <property type="entry name" value="SIGMA54_INTERACT_4"/>
    <property type="match status" value="1"/>
</dbReference>
<dbReference type="InterPro" id="IPR003593">
    <property type="entry name" value="AAA+_ATPase"/>
</dbReference>
<evidence type="ECO:0000256" key="3">
    <source>
        <dbReference type="ARBA" id="ARBA00023015"/>
    </source>
</evidence>
<dbReference type="PANTHER" id="PTHR32071:SF81">
    <property type="entry name" value="PROPIONATE CATABOLISM OPERON REGULATORY PROTEIN"/>
    <property type="match status" value="1"/>
</dbReference>
<evidence type="ECO:0000256" key="5">
    <source>
        <dbReference type="ARBA" id="ARBA00023163"/>
    </source>
</evidence>
<evidence type="ECO:0000256" key="4">
    <source>
        <dbReference type="ARBA" id="ARBA00023125"/>
    </source>
</evidence>
<protein>
    <submittedName>
        <fullName evidence="9">Sigma-54-dependent transcriptional regulator</fullName>
    </submittedName>
</protein>
<dbReference type="SUPFAM" id="SSF46689">
    <property type="entry name" value="Homeodomain-like"/>
    <property type="match status" value="1"/>
</dbReference>
<dbReference type="InterPro" id="IPR025662">
    <property type="entry name" value="Sigma_54_int_dom_ATP-bd_1"/>
</dbReference>
<evidence type="ECO:0000256" key="1">
    <source>
        <dbReference type="ARBA" id="ARBA00022741"/>
    </source>
</evidence>
<evidence type="ECO:0000259" key="7">
    <source>
        <dbReference type="PROSITE" id="PS50045"/>
    </source>
</evidence>
<proteinExistence type="predicted"/>
<comment type="caution">
    <text evidence="9">The sequence shown here is derived from an EMBL/GenBank/DDBJ whole genome shotgun (WGS) entry which is preliminary data.</text>
</comment>
<dbReference type="InterPro" id="IPR001789">
    <property type="entry name" value="Sig_transdc_resp-reg_receiver"/>
</dbReference>
<dbReference type="SMART" id="SM00382">
    <property type="entry name" value="AAA"/>
    <property type="match status" value="1"/>
</dbReference>
<dbReference type="InterPro" id="IPR025943">
    <property type="entry name" value="Sigma_54_int_dom_ATP-bd_2"/>
</dbReference>
<dbReference type="RefSeq" id="WP_379661044.1">
    <property type="nucleotide sequence ID" value="NZ_JBHUDG010000003.1"/>
</dbReference>
<dbReference type="PROSITE" id="PS00688">
    <property type="entry name" value="SIGMA54_INTERACT_3"/>
    <property type="match status" value="1"/>
</dbReference>
<dbReference type="Gene3D" id="1.10.8.60">
    <property type="match status" value="1"/>
</dbReference>
<evidence type="ECO:0000259" key="8">
    <source>
        <dbReference type="PROSITE" id="PS50110"/>
    </source>
</evidence>
<dbReference type="InterPro" id="IPR058031">
    <property type="entry name" value="AAA_lid_NorR"/>
</dbReference>
<evidence type="ECO:0000256" key="2">
    <source>
        <dbReference type="ARBA" id="ARBA00022840"/>
    </source>
</evidence>
<keyword evidence="3" id="KW-0805">Transcription regulation</keyword>
<keyword evidence="10" id="KW-1185">Reference proteome</keyword>
<dbReference type="InterPro" id="IPR002197">
    <property type="entry name" value="HTH_Fis"/>
</dbReference>
<reference evidence="10" key="1">
    <citation type="journal article" date="2019" name="Int. J. Syst. Evol. Microbiol.">
        <title>The Global Catalogue of Microorganisms (GCM) 10K type strain sequencing project: providing services to taxonomists for standard genome sequencing and annotation.</title>
        <authorList>
            <consortium name="The Broad Institute Genomics Platform"/>
            <consortium name="The Broad Institute Genome Sequencing Center for Infectious Disease"/>
            <person name="Wu L."/>
            <person name="Ma J."/>
        </authorList>
    </citation>
    <scope>NUCLEOTIDE SEQUENCE [LARGE SCALE GENOMIC DNA]</scope>
    <source>
        <strain evidence="10">CCUG 53762</strain>
    </source>
</reference>
<dbReference type="InterPro" id="IPR002078">
    <property type="entry name" value="Sigma_54_int"/>
</dbReference>
<feature type="domain" description="Sigma-54 factor interaction" evidence="7">
    <location>
        <begin position="134"/>
        <end position="363"/>
    </location>
</feature>
<dbReference type="Gene3D" id="3.40.50.2300">
    <property type="match status" value="1"/>
</dbReference>
<feature type="modified residue" description="4-aspartylphosphate" evidence="6">
    <location>
        <position position="52"/>
    </location>
</feature>
<dbReference type="Pfam" id="PF25601">
    <property type="entry name" value="AAA_lid_14"/>
    <property type="match status" value="1"/>
</dbReference>
<dbReference type="PRINTS" id="PR01590">
    <property type="entry name" value="HTHFIS"/>
</dbReference>
<gene>
    <name evidence="9" type="ORF">ACFSAH_02150</name>
</gene>
<sequence length="446" mass="49988">MKKILIVEDDSTFAQLLDGFLTKNNFATTVANSVKSGLLHLEKDSFDLLLLDYRLPDGIGLDILLKIRAHNNHVPAIIMTSFNDVRTAVNAMRSGAFDYITKPVNPDELLMIIGNALDKKQEVKKQATETVEFIKGESIESEKLYKYVDLVAPTDMSVLINGESGTGKEHIAKTIHLKSNRKDKPFIAIDCGALSKELAASELFGHIKGAFTGALTDKKGQFEAANGGTLFLDEVGNLSYDVQVKLLRTLQEKTIQPVGSTKILKVDVRIITATNDDLNDSVKNENFREDLYHRINEFKILMPPLRSRGKDLELFIDHFVATSNKELGRNVKHISPEAKAILLKYDWPGNLRELKNVIKRMVLLTQGEVADIYALPEEMTESMNLSGSTKTDTSNITGLKEINEVNEKALIIETLEKVRYNKSKAAKMLNIDRKTLYNKMDRYGIE</sequence>
<dbReference type="InterPro" id="IPR011006">
    <property type="entry name" value="CheY-like_superfamily"/>
</dbReference>
<dbReference type="Gene3D" id="1.10.10.60">
    <property type="entry name" value="Homeodomain-like"/>
    <property type="match status" value="1"/>
</dbReference>